<evidence type="ECO:0000313" key="2">
    <source>
        <dbReference type="EMBL" id="MBM0748946.1"/>
    </source>
</evidence>
<accession>A0ABS1Z928</accession>
<dbReference type="EMBL" id="JAFCXS010000015">
    <property type="protein sequence ID" value="MBM0748946.1"/>
    <property type="molecule type" value="Genomic_DNA"/>
</dbReference>
<dbReference type="Proteomes" id="UP000809137">
    <property type="component" value="Unassembled WGS sequence"/>
</dbReference>
<comment type="caution">
    <text evidence="2">The sequence shown here is derived from an EMBL/GenBank/DDBJ whole genome shotgun (WGS) entry which is preliminary data.</text>
</comment>
<dbReference type="RefSeq" id="WP_040113217.1">
    <property type="nucleotide sequence ID" value="NZ_JAFCXS010000015.1"/>
</dbReference>
<sequence>MNDQQINEMIGMIAGAAGNYTGDYMALLNALEHLGFVVTHQSQTATDWSATVSKGALTMTARGESLNHAACLAMLKLNDLILRNEQLIDEGMLKFREEGAPMAVAHVWLSDGAKVARKAWGEGMHLRLSRGTTRHPLNGTDMYGVPARFFDHDPQASVTRMPQFVLTNTEQLTTADWTPVTADLLASDWRLI</sequence>
<feature type="domain" description="Thoeris anti-defense 2-like" evidence="1">
    <location>
        <begin position="108"/>
        <end position="191"/>
    </location>
</feature>
<protein>
    <submittedName>
        <fullName evidence="2">DUF2829 domain-containing protein</fullName>
    </submittedName>
</protein>
<dbReference type="Pfam" id="PF11195">
    <property type="entry name" value="Tad2-like"/>
    <property type="match status" value="1"/>
</dbReference>
<name>A0ABS1Z928_9GAMM</name>
<keyword evidence="3" id="KW-1185">Reference proteome</keyword>
<evidence type="ECO:0000313" key="3">
    <source>
        <dbReference type="Proteomes" id="UP000809137"/>
    </source>
</evidence>
<organism evidence="2 3">
    <name type="scientific">Pantoea eucrina</name>
    <dbReference type="NCBI Taxonomy" id="472693"/>
    <lineage>
        <taxon>Bacteria</taxon>
        <taxon>Pseudomonadati</taxon>
        <taxon>Pseudomonadota</taxon>
        <taxon>Gammaproteobacteria</taxon>
        <taxon>Enterobacterales</taxon>
        <taxon>Erwiniaceae</taxon>
        <taxon>Pantoea</taxon>
    </lineage>
</organism>
<proteinExistence type="predicted"/>
<gene>
    <name evidence="2" type="ORF">JJB79_16265</name>
</gene>
<reference evidence="2 3" key="1">
    <citation type="submission" date="2021-01" db="EMBL/GenBank/DDBJ databases">
        <title>Complete genome sequence of Pantoea eucrina OB49, a heavy metal tolerant bacterium with PGPR potential isolated from wheat in Algeria.</title>
        <authorList>
            <person name="Lekired A."/>
            <person name="Ouzari I.H."/>
        </authorList>
    </citation>
    <scope>NUCLEOTIDE SEQUENCE [LARGE SCALE GENOMIC DNA]</scope>
    <source>
        <strain evidence="2 3">OB49</strain>
    </source>
</reference>
<evidence type="ECO:0000259" key="1">
    <source>
        <dbReference type="Pfam" id="PF11195"/>
    </source>
</evidence>
<dbReference type="InterPro" id="IPR021361">
    <property type="entry name" value="Tad2-like_dom"/>
</dbReference>